<feature type="transmembrane region" description="Helical" evidence="6">
    <location>
        <begin position="124"/>
        <end position="145"/>
    </location>
</feature>
<dbReference type="GO" id="GO:0005886">
    <property type="term" value="C:plasma membrane"/>
    <property type="evidence" value="ECO:0007669"/>
    <property type="project" value="UniProtKB-SubCell"/>
</dbReference>
<dbReference type="OrthoDB" id="5024156at2"/>
<feature type="transmembrane region" description="Helical" evidence="6">
    <location>
        <begin position="12"/>
        <end position="36"/>
    </location>
</feature>
<evidence type="ECO:0000256" key="5">
    <source>
        <dbReference type="ARBA" id="ARBA00023136"/>
    </source>
</evidence>
<dbReference type="STRING" id="1045775.SAMN05216378_2061"/>
<evidence type="ECO:0000256" key="3">
    <source>
        <dbReference type="ARBA" id="ARBA00022692"/>
    </source>
</evidence>
<feature type="transmembrane region" description="Helical" evidence="6">
    <location>
        <begin position="79"/>
        <end position="103"/>
    </location>
</feature>
<proteinExistence type="predicted"/>
<evidence type="ECO:0000256" key="1">
    <source>
        <dbReference type="ARBA" id="ARBA00004651"/>
    </source>
</evidence>
<keyword evidence="8" id="KW-1185">Reference proteome</keyword>
<dbReference type="Proteomes" id="UP000198855">
    <property type="component" value="Unassembled WGS sequence"/>
</dbReference>
<organism evidence="7 8">
    <name type="scientific">Paenibacillus catalpae</name>
    <dbReference type="NCBI Taxonomy" id="1045775"/>
    <lineage>
        <taxon>Bacteria</taxon>
        <taxon>Bacillati</taxon>
        <taxon>Bacillota</taxon>
        <taxon>Bacilli</taxon>
        <taxon>Bacillales</taxon>
        <taxon>Paenibacillaceae</taxon>
        <taxon>Paenibacillus</taxon>
    </lineage>
</organism>
<dbReference type="RefSeq" id="WP_091184283.1">
    <property type="nucleotide sequence ID" value="NZ_FOMT01000002.1"/>
</dbReference>
<feature type="transmembrane region" description="Helical" evidence="6">
    <location>
        <begin position="48"/>
        <end position="67"/>
    </location>
</feature>
<evidence type="ECO:0000256" key="4">
    <source>
        <dbReference type="ARBA" id="ARBA00022989"/>
    </source>
</evidence>
<accession>A0A1I1X8Q7</accession>
<keyword evidence="3 6" id="KW-0812">Transmembrane</keyword>
<keyword evidence="4 6" id="KW-1133">Transmembrane helix</keyword>
<feature type="transmembrane region" description="Helical" evidence="6">
    <location>
        <begin position="157"/>
        <end position="179"/>
    </location>
</feature>
<keyword evidence="2" id="KW-1003">Cell membrane</keyword>
<sequence length="268" mass="29898">MTTNNVHPIGGIIPQLFLAFPFVLALVLYILAARLSNRYHKPWPISRTLCWTLGSLMATICVSGPLANRAHVHFEAHMAVHMLLGMLAPLLMAMAAPMTLLLRTLAPPAARRFSRFLGSWLSRLLTHPVVASSLHMGGLWCLYMTDLFSLMHESIPIYLIVHIHIFLAGYLFTISLIYIDPIRHRVPFLLRAAVFVMASASHGILSKHIYAYPPHGVPLTQAETAGLLMYYGGDVMDIALVCILCLQWFRAAKPRIGQLNTPIFPPEK</sequence>
<dbReference type="AlphaFoldDB" id="A0A1I1X8Q7"/>
<gene>
    <name evidence="7" type="ORF">SAMN05216378_2061</name>
</gene>
<evidence type="ECO:0000313" key="8">
    <source>
        <dbReference type="Proteomes" id="UP000198855"/>
    </source>
</evidence>
<feature type="transmembrane region" description="Helical" evidence="6">
    <location>
        <begin position="188"/>
        <end position="210"/>
    </location>
</feature>
<dbReference type="EMBL" id="FOMT01000002">
    <property type="protein sequence ID" value="SFE03769.1"/>
    <property type="molecule type" value="Genomic_DNA"/>
</dbReference>
<protein>
    <submittedName>
        <fullName evidence="7">Putative membrane protein</fullName>
    </submittedName>
</protein>
<evidence type="ECO:0000256" key="2">
    <source>
        <dbReference type="ARBA" id="ARBA00022475"/>
    </source>
</evidence>
<comment type="subcellular location">
    <subcellularLocation>
        <location evidence="1">Cell membrane</location>
        <topology evidence="1">Multi-pass membrane protein</topology>
    </subcellularLocation>
</comment>
<evidence type="ECO:0000313" key="7">
    <source>
        <dbReference type="EMBL" id="SFE03769.1"/>
    </source>
</evidence>
<name>A0A1I1X8Q7_9BACL</name>
<dbReference type="InterPro" id="IPR019108">
    <property type="entry name" value="Caa3_assmbl_CtaG-rel"/>
</dbReference>
<keyword evidence="5 6" id="KW-0472">Membrane</keyword>
<evidence type="ECO:0000256" key="6">
    <source>
        <dbReference type="SAM" id="Phobius"/>
    </source>
</evidence>
<dbReference type="Pfam" id="PF09678">
    <property type="entry name" value="Caa3_CtaG"/>
    <property type="match status" value="1"/>
</dbReference>
<feature type="transmembrane region" description="Helical" evidence="6">
    <location>
        <begin position="230"/>
        <end position="249"/>
    </location>
</feature>
<reference evidence="8" key="1">
    <citation type="submission" date="2016-10" db="EMBL/GenBank/DDBJ databases">
        <authorList>
            <person name="Varghese N."/>
            <person name="Submissions S."/>
        </authorList>
    </citation>
    <scope>NUCLEOTIDE SEQUENCE [LARGE SCALE GENOMIC DNA]</scope>
    <source>
        <strain evidence="8">CGMCC 1.10784</strain>
    </source>
</reference>